<feature type="region of interest" description="Disordered" evidence="6">
    <location>
        <begin position="87"/>
        <end position="106"/>
    </location>
</feature>
<dbReference type="Pfam" id="PF12624">
    <property type="entry name" value="VPS13_N"/>
    <property type="match status" value="1"/>
</dbReference>
<feature type="region of interest" description="Disordered" evidence="6">
    <location>
        <begin position="3429"/>
        <end position="3474"/>
    </location>
</feature>
<dbReference type="GO" id="GO:0006351">
    <property type="term" value="P:DNA-templated transcription"/>
    <property type="evidence" value="ECO:0007669"/>
    <property type="project" value="InterPro"/>
</dbReference>
<feature type="compositionally biased region" description="Basic and acidic residues" evidence="6">
    <location>
        <begin position="1033"/>
        <end position="1052"/>
    </location>
</feature>
<evidence type="ECO:0000313" key="8">
    <source>
        <dbReference type="EMBL" id="PVD32503.1"/>
    </source>
</evidence>
<keyword evidence="3" id="KW-0805">Transcription regulation</keyword>
<feature type="compositionally biased region" description="Basic and acidic residues" evidence="6">
    <location>
        <begin position="1287"/>
        <end position="1296"/>
    </location>
</feature>
<feature type="domain" description="TFIIS central" evidence="7">
    <location>
        <begin position="1312"/>
        <end position="1432"/>
    </location>
</feature>
<feature type="compositionally biased region" description="Polar residues" evidence="6">
    <location>
        <begin position="3439"/>
        <end position="3458"/>
    </location>
</feature>
<feature type="region of interest" description="Disordered" evidence="6">
    <location>
        <begin position="1033"/>
        <end position="1083"/>
    </location>
</feature>
<dbReference type="EMBL" id="PZQS01000004">
    <property type="protein sequence ID" value="PVD32503.1"/>
    <property type="molecule type" value="Genomic_DNA"/>
</dbReference>
<feature type="compositionally biased region" description="Gly residues" evidence="6">
    <location>
        <begin position="917"/>
        <end position="929"/>
    </location>
</feature>
<dbReference type="GO" id="GO:0005634">
    <property type="term" value="C:nucleus"/>
    <property type="evidence" value="ECO:0007669"/>
    <property type="project" value="UniProtKB-SubCell"/>
</dbReference>
<name>A0A2T7PGF8_POMCA</name>
<feature type="compositionally biased region" description="Basic residues" evidence="6">
    <location>
        <begin position="411"/>
        <end position="426"/>
    </location>
</feature>
<reference evidence="8 9" key="1">
    <citation type="submission" date="2018-04" db="EMBL/GenBank/DDBJ databases">
        <title>The genome of golden apple snail Pomacea canaliculata provides insight into stress tolerance and invasive adaptation.</title>
        <authorList>
            <person name="Liu C."/>
            <person name="Liu B."/>
            <person name="Ren Y."/>
            <person name="Zhang Y."/>
            <person name="Wang H."/>
            <person name="Li S."/>
            <person name="Jiang F."/>
            <person name="Yin L."/>
            <person name="Zhang G."/>
            <person name="Qian W."/>
            <person name="Fan W."/>
        </authorList>
    </citation>
    <scope>NUCLEOTIDE SEQUENCE [LARGE SCALE GENOMIC DNA]</scope>
    <source>
        <strain evidence="8">SZHN2017</strain>
        <tissue evidence="8">Muscle</tissue>
    </source>
</reference>
<evidence type="ECO:0000256" key="2">
    <source>
        <dbReference type="ARBA" id="ARBA00022448"/>
    </source>
</evidence>
<feature type="compositionally biased region" description="Low complexity" evidence="6">
    <location>
        <begin position="1754"/>
        <end position="1770"/>
    </location>
</feature>
<comment type="caution">
    <text evidence="8">The sequence shown here is derived from an EMBL/GenBank/DDBJ whole genome shotgun (WGS) entry which is preliminary data.</text>
</comment>
<evidence type="ECO:0000256" key="6">
    <source>
        <dbReference type="SAM" id="MobiDB-lite"/>
    </source>
</evidence>
<feature type="compositionally biased region" description="Basic and acidic residues" evidence="6">
    <location>
        <begin position="510"/>
        <end position="525"/>
    </location>
</feature>
<feature type="region of interest" description="Disordered" evidence="6">
    <location>
        <begin position="1510"/>
        <end position="1544"/>
    </location>
</feature>
<proteinExistence type="predicted"/>
<evidence type="ECO:0000313" key="9">
    <source>
        <dbReference type="Proteomes" id="UP000245119"/>
    </source>
</evidence>
<feature type="compositionally biased region" description="Basic and acidic residues" evidence="6">
    <location>
        <begin position="1461"/>
        <end position="1475"/>
    </location>
</feature>
<dbReference type="InterPro" id="IPR006576">
    <property type="entry name" value="BRK_domain"/>
</dbReference>
<feature type="region of interest" description="Disordered" evidence="6">
    <location>
        <begin position="1106"/>
        <end position="1149"/>
    </location>
</feature>
<evidence type="ECO:0000256" key="1">
    <source>
        <dbReference type="ARBA" id="ARBA00004123"/>
    </source>
</evidence>
<dbReference type="OrthoDB" id="1884872at2759"/>
<feature type="region of interest" description="Disordered" evidence="6">
    <location>
        <begin position="208"/>
        <end position="230"/>
    </location>
</feature>
<feature type="compositionally biased region" description="Basic residues" evidence="6">
    <location>
        <begin position="587"/>
        <end position="599"/>
    </location>
</feature>
<feature type="region of interest" description="Disordered" evidence="6">
    <location>
        <begin position="1265"/>
        <end position="1312"/>
    </location>
</feature>
<feature type="region of interest" description="Disordered" evidence="6">
    <location>
        <begin position="286"/>
        <end position="305"/>
    </location>
</feature>
<feature type="compositionally biased region" description="Basic and acidic residues" evidence="6">
    <location>
        <begin position="31"/>
        <end position="44"/>
    </location>
</feature>
<feature type="region of interest" description="Disordered" evidence="6">
    <location>
        <begin position="1"/>
        <end position="55"/>
    </location>
</feature>
<dbReference type="Pfam" id="PF07500">
    <property type="entry name" value="TFIIS_M"/>
    <property type="match status" value="1"/>
</dbReference>
<feature type="compositionally biased region" description="Basic and acidic residues" evidence="6">
    <location>
        <begin position="2397"/>
        <end position="2408"/>
    </location>
</feature>
<feature type="region of interest" description="Disordered" evidence="6">
    <location>
        <begin position="2261"/>
        <end position="2361"/>
    </location>
</feature>
<feature type="compositionally biased region" description="Basic and acidic residues" evidence="6">
    <location>
        <begin position="362"/>
        <end position="410"/>
    </location>
</feature>
<dbReference type="STRING" id="400727.A0A2T7PGF8"/>
<feature type="compositionally biased region" description="Pro residues" evidence="6">
    <location>
        <begin position="2415"/>
        <end position="2435"/>
    </location>
</feature>
<dbReference type="SMART" id="SM00592">
    <property type="entry name" value="BRK"/>
    <property type="match status" value="1"/>
</dbReference>
<feature type="compositionally biased region" description="Basic and acidic residues" evidence="6">
    <location>
        <begin position="704"/>
        <end position="756"/>
    </location>
</feature>
<feature type="compositionally biased region" description="Acidic residues" evidence="6">
    <location>
        <begin position="619"/>
        <end position="628"/>
    </location>
</feature>
<keyword evidence="4" id="KW-0804">Transcription</keyword>
<feature type="region of interest" description="Disordered" evidence="6">
    <location>
        <begin position="643"/>
        <end position="766"/>
    </location>
</feature>
<protein>
    <recommendedName>
        <fullName evidence="7">TFIIS central domain-containing protein</fullName>
    </recommendedName>
</protein>
<dbReference type="Gene3D" id="3.40.5.120">
    <property type="match status" value="1"/>
</dbReference>
<dbReference type="PANTHER" id="PTHR12517:SF0">
    <property type="entry name" value="INTERMEMBRANE LIPID TRANSFER PROTEIN VPS13B"/>
    <property type="match status" value="1"/>
</dbReference>
<dbReference type="SUPFAM" id="SSF160481">
    <property type="entry name" value="BRK domain-like"/>
    <property type="match status" value="1"/>
</dbReference>
<feature type="compositionally biased region" description="Low complexity" evidence="6">
    <location>
        <begin position="138"/>
        <end position="149"/>
    </location>
</feature>
<sequence>MFNRPRLQELTFANSPASGTLTQQTQAFDKAPNDRQHTFADTRRHPMRYSPKAMSQKISDTNILTGEPLISSTPPLILLQSEEDLTSDLSPNQTGENPSSSTIDSASDVTLLDSKADDTGISNSNAGSCDPVPNTENSKLTSSGTASSSVHDESWNIENLLTEDKNPFSTLTEEHLSRLEDVLSSEEVRSFLQQTQLQELSSGLAENPAVSSATGAGAVQAGTSSSSDDPLKLDVFQNQASASCSLIDDALAGQVIEDGVREHDLAAMAAAFIDHAYALPYVDAFTDSTTSSPRKSARIKQRADDGKSAYDSDFEYYLTSSRRGRRKEEPFEEEGTQTESSQSPAVRSPSSGPSQPKRRSTRIVDMENREKAEKILQENRLKEQEAKEAMLKSAEKEAETPDEGKVEPRVGRKPKKKRGRIGRGKGRREPEEEDEEDGCDAEDEEKGKVAAEKPKMKGRRGRRPAGTVLSLAMSAASSVDVEGVGEVKKEQKPAAGKPGRKRKIHPQAKQAEREQKSEQADDKTSQDFTCNNGQGDIVEKSVKMEHTSLETKPATSDTNVRVTEVKQTEVSTQKMCTLIQGQSKFTSHWRKGMKMKTAGRKALSAPAKKRKKVNSQDVKDEEGSEEDDLPLKAFTKGLKKEIRPTDKGDRIDEQVGGKQKQQKGLLPTHRISSEGVKPILSGDKKKIGTKQASSTGLRGTIKQVFDDKKLKTPEGREKKVAASMEIKKESDHKTPEKADGKARIIKSGEKVEDSHCPKQHKHKHRKSEEIIIDPTVTDLFKPDGIIPTDPVKKEEADAVDGKGQHHNIISVVKVEPAGEGNMQVAQQVRPADVGASVRSADVGTGARPAEAGIGVKPTGVGGVKSAEAGTGARPIGVGGGVELAEAGTGVGGGVKPAEAGTSSRPGVEGGVKPAEAGGSGRPNGVGGGIKPVESGGAEAGAGVSSQGTEEKKGLASKGSSHSCEVGSDKIPSASDKTLSTSSMESEHAARVKMNLVHNRVVPSRSQDTMIEMCEGNSEGAKSALKSVPKIIKEHGTDLKTKDNKKSGKNTDHKHLHAKSSLEDTGHESGDLSYEDDENDSDWEPAHDPHTLYCICRRPHGTFVIEDKGSADTGKRDSLAASGQEGSKKAEGKNTGKRQGSVSKDISSSKLLPKEKKEKWKLQRCVANDCRREARLGSVYCSTACIVRHAQDSLRLLHKNTEQASGLKEKASDRRSSSEDNRVMVLERRSGRVLSGSQAPTEAQLEIWLETHPTFEVLQPSVTSSFYKSKEKDKPRKHKSPHGQIPVKKVEEKKEADSGANKHSKSDDGPDLVRLNVRKTLRDALATRAEDADDIMLSTSEIKHLALAIEEELFKVYNSTGHKYRAKYRTLLFNLKDQKNKGLYRKVLTGKIKPSHLVKMTTEELASRELAKWREMEVKHALEMIEQTEKEAMKGGQHHIRKKTHKGEVEVEDEDMSTLVSRVEEQKTKPESKEEETAVSTVVDTTDQHRTHLFDLNCKICTGKILPPAVEETSTKPKSMAHTVSEEEEDKAIPAKTAQEKKEREIKPDAAALSARYVHSSDGEAIVPVVSQRTPSLSHVTVGSPDSALQSGLESKPKFTPSGPMLWKGFISMQDFAKFFTSAYKVSGPVENLTLPDTVQICGRISPDQMWDYLGKIRQAGSRDICILRFIPGSDDEKVAYVHLYSYLNSRGRCGVVGNVPKDIKDLYLVPLASHSKIPQVLLPFDGPGLESNRPHMLVGIIVRQKSKRPSDWQPPSKTTTSTTVSHDSPSQSKKMRMSSKDTEAYSPTAQGEDTTGHEPLYIPTPTVAIQRSNASATSSSSSTPSSSDRGSSSVSSATLPLSTSLNLPSQKSSKVLISGSGKARRRTTTRDGAEPYSPSNIVEADAPYDPEDESQFVEMEVSSSIEDVGAIPESSSTGPEAQSREGSSKEKSVSREASAVSASSSLSVDSIVQKISASTSPQEISALMVTALASAKNSAEQQQLLALLASRVEQQKKINAKKKFKDKHSQPVDGREVLPSETSVFASDLESQLILSSSSVNTELSSITVSQSLSTSAGPATVHTPSIKIGVTLAGQQSINPAQSISRISSLTPDTENMPLALKALMEDLKGNTQMSKAVDKRTERDRRDLEKKESSQLAKDTPVRVGQAVSSIADPADCKAETNITEGKVEILEPIIPGLGGVEDEVKEGNNMTLAESDNMVRTGPADNGDQLKMMGLNAPATLALGDTDLRQLVLPGLDSKFSGSVEQVSKSDEVILSLQDQDDRFPPKTGFSGLPSTVSASSPLLHPSLPPRFAASHRLPTSSGSSIHPLHSQHPLDIQDVDHRRPPHSAGPYSSGAVGLPLFSSRTSTQPPPPGTEMEDTAMARCFGVVGVGDVDMRQQAPKRGGAPLTAGDQSVEKVPRRDSKLHGVITQQPPPLPPLPPQPPPPPPPPPSTSLAAAGPDPETGRIPPEFGDRSSSMTFRPEIGRHGKIERPSGGVAHREESQSLIPARGDSTGQDYHPRQQHSSEHHPRYSPLHGRRHYHSSPHHHRYGQHASDGNRHSKNISALPQKLKAGFHSADMFKLESYITPLLMGYLDQYVKLRPEDLQLSLWGGDAVLYNLDLRLDVLEKILQLPITFSSGHIHELRLHVPWTKLGSEPIVVTINTVECILKVRDTAYEETVTSVASDSSGKMATTGRIKKKVKRQTTEELPPGYLQSIVNRMVNNMSFIVNNLIIKFVEDDIVFSMNVKSAESYSCDQTWKRAFIDVTPEDLVLRKVINFSDLTVCLDKSSSDGRIDNYQEPMLYRCFVMCRLHMAYDSLHAKFPCVTRLNILSEKLECLITDTQLPMFIRLIELFMALYFGYLDIPSRISELPGSPTKTNATELPSFAQYGDEEQTAGDGENVGWAAWMWSMVPQILLDEDDEKMHSATSQPTPRCLQLDSTSSASLLPSRLLYISILPAQWTCQNQPEILVCGEDSSNEGYYTRGSLFDSYCGTRGEKHQFVLNIEEHMQKYTESYGLQRFRAFWFDYISTLDLPDTGHSSSSSDAELEDSSLFDREQSIYRFTFGQSHIYVTSSAVHRIQKFLACACDHHYEPYKRPKAYGEEQRLPLTENQVKELEEFLPTCSYHLTLLKPSVIVLAANHPECNVATKAYSTRGVKDKSDQVRMKGTVDWLEAKVSADRFDMQIVTPMYPGRLARLVSNIAGPSSNLMYHCHSHTQLKVFSLQAALSKTDPSTIATQPIKLLPPYSAAFYSRSLVMPHMCFPEDDVYFFSFTASSGVRYPLGTGASPMLELTVTSIELRVCSSPLVTACTGSLSSIQLMLYLPGDENESTSILPLLYGPVNASKAANKAVFEAGTPACVGDSVDCFAFLLQKPQHTIIAEAAPAVVVIRLEGLAICLDPGLLDWFAYVPQYQQTPAANSNKPVAALDLSLVQATSPLQVDGSRLSVRSSSSHTVPNTSRVHSESQAMSKAPSSFPDHSSDKTSGDTQEGLGRTLCQLFPLLRMLQVQVDIQSSCIFAPKTSVRLKEPSVDIASNIWSSWKSGQVADVLVICLPAITVRSVAASFIPVLQDIPVTTLDGSLLGDKLPWTVHLSQWNVFSLHANEVCWAILEGMDLSSTVGVTVQYDPPTSDTIHSLALCVHLDITPPEFTFMHKQVSFFYPAFSLYGIPLSVQLGSLSASCTLDDFSADQASGSSGQNHLDSSFLGNNTEALTGDQLEDVSQESGPVQGLNVMSSTLSDHSLKVSAWIQLMMPRCTVSLHTIEEGSQVKMVLEDFAVSCDVHQVYHKLKVSLGSISIHKYRQMSAGDWQLDVNVPVLLSTLKHLPQHFNVASNKLEVAEGQASHLYFSGQGGSVGEKRHGFLSLTYTRALCKNVLSKIKKLNVEVTNSLGISEQCIPSTLFFHKWLSEICLKVEAFDAVFHISTLEEIRHLWSPLKDRREQTAFKTSQSAAHLPKMSTKQSAILASHMCPLVHADISCKEDGDIEVIPMVKPFNICLVVAPPIVYVREEQEEQGLLVCGLTAELNVKTDLEVYLSAKQLQIMMTASTLISRLVTPQYNPSASKGPIPAPGLLAQATTTDSGIESDFSHVSSHMFGRHTRNAGSKACTLPVDILLTAGRVSLALYTHQQQTMDYTADAVTNILPQTPFSARKSEKSELLADNFIELAFGTGAEDEKSPAGNLCSSFDFVLQGESSQGSRAAVPAGTSCVQPFVYIYIAQPHTLVKFWPEVDKVEISCYDILVKGAEGVHVFPAMEHHILPDHADFNVYWLETRAGKPNTKTGIPPCLLTFSLINIRTLPASLEVKVERPVKLNVTCDAVQRTIVFLEKIFPKLSEPSPPSSNNVCQQRPQVVQTQLMGMIELLEAVDKIHISTEQIVISIEAKNSLCTGGFLASVIKAFFTLETTPKTKEKGVGASGIMCLKDVLLKTMYNRQRHRFVGPASIEVEASLHWPGPDYERAIPQLSLHTKTGLLEIYVGQEHVLSLQHLYSQFEATLSALSGLQHSKQMKDEVSEQKEDILVPLPTTRHSQDDLRSGSFVYSHHGDSSVLPAAWEIMFSVEDNGTPVRGGMIWSYPEPRVIRRLIVLPIPLAPFPVAAASDSLSVPCVLQFWDECRRDYVSYANFNLSENKKSIVDIPEMKGSELMRLSRVCVSRTWRIAVLTSDRCEVELPPREENGPDMLALVTSLAASVSVDSCAVPDLVPVVQASLSMTAVHLHLSNHIDYNGSRIPDKLKPFRLTPSVPSDEEWAMLMLSHLSVFASHITGLQNCTSVAVSGVGQIDILDYKQLVMETFLSPVNLQSKIVFKHKQATMPLVEVRVKSEKVSLHMGRSIMHSLNVSLQAWKTFGPNNSSDTIFFGHIIVCNNTQETLRFGQVDTDENLALQSNHMTSYSWRSGSKNRLIVSGQLVLSNQLSQALELNLSLGDHTSRTESTVLMDASSVLPTLVMEHEHVCAIRVRFLGGYNMWSDLVKLRGKTVQENQLLKMMLPDGKNFIHVWCHIFCQRFSDAVQKLIVFSPLFVLRSHLPRPLLVKIETPSSRHLQQVKLHGQGQAFQLYCKGESTAHHLSFKLGPDLPHSSPPVVLSDSLVQQVKKPDMIMVDIDQLCQQHCETKEDLSGPAISHTRADPYVSHDTSHNQYFEYLQPVTCILRKDCSLLEAEQPSMDLNIHLSQHKAGCSTVLVDIAPWCLLTNTAPCTLVLIASGHRLHVPSGSTIAPPKLQEFSIGFERSRLLFETRPIKLSEDEQIEHRYSSDIEDVLLLDGQVYTQLLIPPEKEGGTAQVLALSASSNYVQGIRMLTVSQQFTFINNTAWDLEVRLLAVPEGTCEVQLSDFEYSLHSSVVPHSSEDNRKQLLVWQMIGHASSHLIFYIMLKLAASKQTTVNCEGCAFAWSVPVRVPWTREGSHCMVAVPRHQEDLCCSVAVSMTCHKDSSGLYIMLTPDNAPMCILHNLCPFVLQFGQGLDKHLCSVPETVVEETELLEAVPHVTSWGWCHYTMPHVSARFPAIDVGPLPPLHVRVVSPETSQDLASHHHQPACQSKQISPWSPGISLSLANTFVQIPAVANMKVSIQVISMVKHVTFSLVSKAEISSTAVQHAKSTQRVVRMVDSVEIMEHKVAAGAQSEEAHTLPVRSAHHPAAVSCPLWPTLTVEVHLEAFSFTLWDDSHADILSEALHIHLDHILLTCYPVGGAGGSTCMALCLGDVHAYNPKAHIGHFDFPVIFMSEKSPSMLDFKPLRIQHVCLQSCNILLSVHASVKMFLATDHTPLTFAAFERQSLFTSAQQLLYSVAMHYITSAIFRAGMVVGSLDILGSPTGLVRSVRLGMTDFVRLPYQGLIHGPLAFVTGVRGGTASLLRNVTAGVVTSVTNFASSVSRNMDRLSLDDEHRERQEETRRRQPSGLSSGLWQGLSGFGLSLLGAVAGLVDQPIQTVLELEEEQKLTRRAGHLMAGVGKGLIGIITKPIGGAAELVSQTGQGLLQGAGLRQPTAVRQPASDIPRHSLPSALLKYSMKMLPNTELIVAVSAMQEDLLGQLVPGGCGNEDLVAAFVSSTVALLPSVSNAGNDQDINDTQKCGQMSFLPTEVASKKPCDLDADVSVVHTIPHYFQLGELKAVSADMEESGDLVNHSRVVSYDLQLPVDHAHLLLSAFCQAKRNKLGKGFLV</sequence>
<dbReference type="CDD" id="cd21541">
    <property type="entry name" value="SPOC_PHF3-like"/>
    <property type="match status" value="1"/>
</dbReference>
<feature type="region of interest" description="Disordered" evidence="6">
    <location>
        <begin position="115"/>
        <end position="152"/>
    </location>
</feature>
<feature type="region of interest" description="Disordered" evidence="6">
    <location>
        <begin position="321"/>
        <end position="537"/>
    </location>
</feature>
<accession>A0A2T7PGF8</accession>
<feature type="region of interest" description="Disordered" evidence="6">
    <location>
        <begin position="1202"/>
        <end position="1221"/>
    </location>
</feature>
<dbReference type="SUPFAM" id="SSF46942">
    <property type="entry name" value="Elongation factor TFIIS domain 2"/>
    <property type="match status" value="1"/>
</dbReference>
<dbReference type="InterPro" id="IPR036575">
    <property type="entry name" value="TFIIS_cen_dom_sf"/>
</dbReference>
<feature type="compositionally biased region" description="Polar residues" evidence="6">
    <location>
        <begin position="1136"/>
        <end position="1145"/>
    </location>
</feature>
<dbReference type="Pfam" id="PF07533">
    <property type="entry name" value="BRK"/>
    <property type="match status" value="1"/>
</dbReference>
<gene>
    <name evidence="8" type="ORF">C0Q70_07942</name>
</gene>
<feature type="compositionally biased region" description="Acidic residues" evidence="6">
    <location>
        <begin position="431"/>
        <end position="444"/>
    </location>
</feature>
<feature type="region of interest" description="Disordered" evidence="6">
    <location>
        <begin position="2381"/>
        <end position="2545"/>
    </location>
</feature>
<feature type="compositionally biased region" description="Basic and acidic residues" evidence="6">
    <location>
        <begin position="5861"/>
        <end position="5876"/>
    </location>
</feature>
<dbReference type="InterPro" id="IPR003618">
    <property type="entry name" value="TFIIS_cen_dom"/>
</dbReference>
<feature type="compositionally biased region" description="Polar residues" evidence="6">
    <location>
        <begin position="974"/>
        <end position="983"/>
    </location>
</feature>
<dbReference type="InterPro" id="IPR037259">
    <property type="entry name" value="BRK_sf"/>
</dbReference>
<dbReference type="PROSITE" id="PS51321">
    <property type="entry name" value="TFIIS_CENTRAL"/>
    <property type="match status" value="1"/>
</dbReference>
<feature type="compositionally biased region" description="Basic and acidic residues" evidence="6">
    <location>
        <begin position="1106"/>
        <end position="1117"/>
    </location>
</feature>
<feature type="compositionally biased region" description="Acidic residues" evidence="6">
    <location>
        <begin position="1072"/>
        <end position="1082"/>
    </location>
</feature>
<evidence type="ECO:0000256" key="3">
    <source>
        <dbReference type="ARBA" id="ARBA00023015"/>
    </source>
</evidence>
<keyword evidence="2" id="KW-0813">Transport</keyword>
<dbReference type="Proteomes" id="UP000245119">
    <property type="component" value="Linkage Group LG4"/>
</dbReference>
<dbReference type="Pfam" id="PF07744">
    <property type="entry name" value="SPOC"/>
    <property type="match status" value="1"/>
</dbReference>
<feature type="compositionally biased region" description="Low complexity" evidence="6">
    <location>
        <begin position="932"/>
        <end position="945"/>
    </location>
</feature>
<feature type="compositionally biased region" description="Low complexity" evidence="6">
    <location>
        <begin position="469"/>
        <end position="484"/>
    </location>
</feature>
<dbReference type="Gene3D" id="1.10.472.30">
    <property type="entry name" value="Transcription elongation factor S-II, central domain"/>
    <property type="match status" value="1"/>
</dbReference>
<dbReference type="SMART" id="SM00510">
    <property type="entry name" value="TFS2M"/>
    <property type="match status" value="1"/>
</dbReference>
<dbReference type="InterPro" id="IPR026854">
    <property type="entry name" value="VPS13_N"/>
</dbReference>
<feature type="region of interest" description="Disordered" evidence="6">
    <location>
        <begin position="585"/>
        <end position="628"/>
    </location>
</feature>
<dbReference type="InterPro" id="IPR012921">
    <property type="entry name" value="SPOC_C"/>
</dbReference>
<feature type="compositionally biased region" description="Basic residues" evidence="6">
    <location>
        <begin position="1435"/>
        <end position="1444"/>
    </location>
</feature>
<feature type="compositionally biased region" description="Polar residues" evidence="6">
    <location>
        <begin position="11"/>
        <end position="27"/>
    </location>
</feature>
<feature type="compositionally biased region" description="Basic and acidic residues" evidence="6">
    <location>
        <begin position="2466"/>
        <end position="2486"/>
    </location>
</feature>
<feature type="compositionally biased region" description="Basic and acidic residues" evidence="6">
    <location>
        <begin position="1059"/>
        <end position="1069"/>
    </location>
</feature>
<feature type="region of interest" description="Disordered" evidence="6">
    <location>
        <begin position="2112"/>
        <end position="2147"/>
    </location>
</feature>
<feature type="region of interest" description="Disordered" evidence="6">
    <location>
        <begin position="889"/>
        <end position="988"/>
    </location>
</feature>
<feature type="compositionally biased region" description="Acidic residues" evidence="6">
    <location>
        <begin position="1886"/>
        <end position="1895"/>
    </location>
</feature>
<feature type="compositionally biased region" description="Basic and acidic residues" evidence="6">
    <location>
        <begin position="1206"/>
        <end position="1221"/>
    </location>
</feature>
<feature type="compositionally biased region" description="Basic and acidic residues" evidence="6">
    <location>
        <begin position="1922"/>
        <end position="1934"/>
    </location>
</feature>
<evidence type="ECO:0000256" key="4">
    <source>
        <dbReference type="ARBA" id="ARBA00023163"/>
    </source>
</evidence>
<feature type="region of interest" description="Disordered" evidence="6">
    <location>
        <begin position="5861"/>
        <end position="5883"/>
    </location>
</feature>
<comment type="subcellular location">
    <subcellularLocation>
        <location evidence="1">Nucleus</location>
    </subcellularLocation>
</comment>
<feature type="compositionally biased region" description="Basic and acidic residues" evidence="6">
    <location>
        <begin position="2118"/>
        <end position="2135"/>
    </location>
</feature>
<feature type="region of interest" description="Disordered" evidence="6">
    <location>
        <begin position="1745"/>
        <end position="1939"/>
    </location>
</feature>
<feature type="region of interest" description="Disordered" evidence="6">
    <location>
        <begin position="1431"/>
        <end position="1483"/>
    </location>
</feature>
<feature type="compositionally biased region" description="Low complexity" evidence="6">
    <location>
        <begin position="1812"/>
        <end position="1849"/>
    </location>
</feature>
<keyword evidence="9" id="KW-1185">Reference proteome</keyword>
<organism evidence="8 9">
    <name type="scientific">Pomacea canaliculata</name>
    <name type="common">Golden apple snail</name>
    <dbReference type="NCBI Taxonomy" id="400727"/>
    <lineage>
        <taxon>Eukaryota</taxon>
        <taxon>Metazoa</taxon>
        <taxon>Spiralia</taxon>
        <taxon>Lophotrochozoa</taxon>
        <taxon>Mollusca</taxon>
        <taxon>Gastropoda</taxon>
        <taxon>Caenogastropoda</taxon>
        <taxon>Architaenioglossa</taxon>
        <taxon>Ampullarioidea</taxon>
        <taxon>Ampullariidae</taxon>
        <taxon>Pomacea</taxon>
    </lineage>
</organism>
<keyword evidence="5" id="KW-0539">Nucleus</keyword>
<evidence type="ECO:0000256" key="5">
    <source>
        <dbReference type="ARBA" id="ARBA00023242"/>
    </source>
</evidence>
<feature type="compositionally biased region" description="Basic and acidic residues" evidence="6">
    <location>
        <begin position="643"/>
        <end position="655"/>
    </location>
</feature>
<dbReference type="PANTHER" id="PTHR12517">
    <property type="entry name" value="VACUOLAR PROTEIN SORTING-ASSOCIATED PROTEIN 13B"/>
    <property type="match status" value="1"/>
</dbReference>
<dbReference type="InterPro" id="IPR039782">
    <property type="entry name" value="VPS13B"/>
</dbReference>
<evidence type="ECO:0000259" key="7">
    <source>
        <dbReference type="PROSITE" id="PS51321"/>
    </source>
</evidence>
<feature type="compositionally biased region" description="Basic and acidic residues" evidence="6">
    <location>
        <begin position="445"/>
        <end position="455"/>
    </location>
</feature>
<feature type="compositionally biased region" description="Low complexity" evidence="6">
    <location>
        <begin position="337"/>
        <end position="351"/>
    </location>
</feature>
<feature type="compositionally biased region" description="Low complexity" evidence="6">
    <location>
        <begin position="3429"/>
        <end position="3438"/>
    </location>
</feature>
<feature type="compositionally biased region" description="Basic residues" evidence="6">
    <location>
        <begin position="2519"/>
        <end position="2534"/>
    </location>
</feature>
<feature type="compositionally biased region" description="Basic and acidic residues" evidence="6">
    <location>
        <begin position="2501"/>
        <end position="2513"/>
    </location>
</feature>